<dbReference type="InterPro" id="IPR020084">
    <property type="entry name" value="NUDIX_hydrolase_CS"/>
</dbReference>
<name>A0A8H7F6E5_AGABI</name>
<feature type="compositionally biased region" description="Low complexity" evidence="2">
    <location>
        <begin position="38"/>
        <end position="65"/>
    </location>
</feature>
<dbReference type="EMBL" id="JABXXO010000004">
    <property type="protein sequence ID" value="KAF7778638.1"/>
    <property type="molecule type" value="Genomic_DNA"/>
</dbReference>
<dbReference type="PANTHER" id="PTHR21340:SF0">
    <property type="entry name" value="BIS(5'-NUCLEOSYL)-TETRAPHOSPHATASE [ASYMMETRICAL]"/>
    <property type="match status" value="1"/>
</dbReference>
<feature type="region of interest" description="Disordered" evidence="2">
    <location>
        <begin position="38"/>
        <end position="87"/>
    </location>
</feature>
<accession>A0A8H7F6E5</accession>
<feature type="compositionally biased region" description="Polar residues" evidence="2">
    <location>
        <begin position="71"/>
        <end position="81"/>
    </location>
</feature>
<evidence type="ECO:0000256" key="2">
    <source>
        <dbReference type="SAM" id="MobiDB-lite"/>
    </source>
</evidence>
<dbReference type="AlphaFoldDB" id="A0A8H7F6E5"/>
<evidence type="ECO:0000256" key="1">
    <source>
        <dbReference type="ARBA" id="ARBA00022801"/>
    </source>
</evidence>
<evidence type="ECO:0000313" key="4">
    <source>
        <dbReference type="EMBL" id="KAF7778638.1"/>
    </source>
</evidence>
<dbReference type="GO" id="GO:0006167">
    <property type="term" value="P:AMP biosynthetic process"/>
    <property type="evidence" value="ECO:0007669"/>
    <property type="project" value="TreeGrafter"/>
</dbReference>
<evidence type="ECO:0000259" key="3">
    <source>
        <dbReference type="PROSITE" id="PS51462"/>
    </source>
</evidence>
<dbReference type="Proteomes" id="UP000629468">
    <property type="component" value="Unassembled WGS sequence"/>
</dbReference>
<keyword evidence="1" id="KW-0378">Hydrolase</keyword>
<proteinExistence type="predicted"/>
<dbReference type="SUPFAM" id="SSF55811">
    <property type="entry name" value="Nudix"/>
    <property type="match status" value="1"/>
</dbReference>
<reference evidence="4 5" key="1">
    <citation type="journal article" name="Sci. Rep.">
        <title>Telomere-to-telomere assembled and centromere annotated genomes of the two main subspecies of the button mushroom Agaricus bisporus reveal especially polymorphic chromosome ends.</title>
        <authorList>
            <person name="Sonnenberg A.S.M."/>
            <person name="Sedaghat-Telgerd N."/>
            <person name="Lavrijssen B."/>
            <person name="Ohm R.A."/>
            <person name="Hendrickx P.M."/>
            <person name="Scholtmeijer K."/>
            <person name="Baars J.J.P."/>
            <person name="van Peer A."/>
        </authorList>
    </citation>
    <scope>NUCLEOTIDE SEQUENCE [LARGE SCALE GENOMIC DNA]</scope>
    <source>
        <strain evidence="4 5">H119_p4</strain>
    </source>
</reference>
<comment type="caution">
    <text evidence="4">The sequence shown here is derived from an EMBL/GenBank/DDBJ whole genome shotgun (WGS) entry which is preliminary data.</text>
</comment>
<dbReference type="PROSITE" id="PS00893">
    <property type="entry name" value="NUDIX_BOX"/>
    <property type="match status" value="1"/>
</dbReference>
<protein>
    <recommendedName>
        <fullName evidence="3">Nudix hydrolase domain-containing protein</fullName>
    </recommendedName>
</protein>
<feature type="domain" description="Nudix hydrolase" evidence="3">
    <location>
        <begin position="78"/>
        <end position="239"/>
    </location>
</feature>
<dbReference type="InterPro" id="IPR000086">
    <property type="entry name" value="NUDIX_hydrolase_dom"/>
</dbReference>
<dbReference type="Gene3D" id="3.90.79.10">
    <property type="entry name" value="Nucleoside Triphosphate Pyrophosphohydrolase"/>
    <property type="match status" value="1"/>
</dbReference>
<dbReference type="InterPro" id="IPR015797">
    <property type="entry name" value="NUDIX_hydrolase-like_dom_sf"/>
</dbReference>
<dbReference type="Pfam" id="PF00293">
    <property type="entry name" value="NUDIX"/>
    <property type="match status" value="1"/>
</dbReference>
<dbReference type="PROSITE" id="PS51462">
    <property type="entry name" value="NUDIX"/>
    <property type="match status" value="1"/>
</dbReference>
<dbReference type="GO" id="GO:0006754">
    <property type="term" value="P:ATP biosynthetic process"/>
    <property type="evidence" value="ECO:0007669"/>
    <property type="project" value="TreeGrafter"/>
</dbReference>
<dbReference type="PANTHER" id="PTHR21340">
    <property type="entry name" value="DIADENOSINE 5,5-P1,P4-TETRAPHOSPHATE PYROPHOSPHOHYDROLASE MUTT"/>
    <property type="match status" value="1"/>
</dbReference>
<gene>
    <name evidence="4" type="ORF">Agabi119p4_2983</name>
</gene>
<evidence type="ECO:0000313" key="5">
    <source>
        <dbReference type="Proteomes" id="UP000629468"/>
    </source>
</evidence>
<dbReference type="GO" id="GO:0004081">
    <property type="term" value="F:bis(5'-nucleosyl)-tetraphosphatase (asymmetrical) activity"/>
    <property type="evidence" value="ECO:0007669"/>
    <property type="project" value="TreeGrafter"/>
</dbReference>
<sequence>MPPSQITPLQFSSDNFLLAAGGVLFRFAQTVEMNLITPSSSTAPSSFSSSSTASTSSESIANSPITIDTAPGTSSISNVTPPTIPAEYNPSDAINRLEICILRNTKTNQFVLPKGRKDVGESLEHAAVREVFEESGFPCELLPCPMSTRAPNPDLYIGLRPHIEAASQEPFTLTIKSQRDGSLKLIFWYLVRVLSNSAPRVERTQMPNEDFDSMFVGAREGINMLTEPVYQNIARSAVELVEKAMASTDHCPSFNP</sequence>
<dbReference type="InterPro" id="IPR051325">
    <property type="entry name" value="Nudix_hydrolase_domain"/>
</dbReference>
<organism evidence="4 5">
    <name type="scientific">Agaricus bisporus var. burnettii</name>
    <dbReference type="NCBI Taxonomy" id="192524"/>
    <lineage>
        <taxon>Eukaryota</taxon>
        <taxon>Fungi</taxon>
        <taxon>Dikarya</taxon>
        <taxon>Basidiomycota</taxon>
        <taxon>Agaricomycotina</taxon>
        <taxon>Agaricomycetes</taxon>
        <taxon>Agaricomycetidae</taxon>
        <taxon>Agaricales</taxon>
        <taxon>Agaricineae</taxon>
        <taxon>Agaricaceae</taxon>
        <taxon>Agaricus</taxon>
    </lineage>
</organism>